<organism evidence="1 2">
    <name type="scientific">Racocetra persica</name>
    <dbReference type="NCBI Taxonomy" id="160502"/>
    <lineage>
        <taxon>Eukaryota</taxon>
        <taxon>Fungi</taxon>
        <taxon>Fungi incertae sedis</taxon>
        <taxon>Mucoromycota</taxon>
        <taxon>Glomeromycotina</taxon>
        <taxon>Glomeromycetes</taxon>
        <taxon>Diversisporales</taxon>
        <taxon>Gigasporaceae</taxon>
        <taxon>Racocetra</taxon>
    </lineage>
</organism>
<name>A0ACA9RW12_9GLOM</name>
<dbReference type="Proteomes" id="UP000789920">
    <property type="component" value="Unassembled WGS sequence"/>
</dbReference>
<gene>
    <name evidence="1" type="ORF">RPERSI_LOCUS23531</name>
</gene>
<sequence>DHEVIQDNMWNRTYNFKVLEYNESESKKDVFKISIMKSFNPDLPFKKFSMSCEVFLNRDIEERKYIVQAEYIKDIKAIFPEFEFDFVINKTDGIRFKNRSHKEEAMFGLISILRNFLDKSTKLAK</sequence>
<dbReference type="EMBL" id="CAJVQC010073677">
    <property type="protein sequence ID" value="CAG8812443.1"/>
    <property type="molecule type" value="Genomic_DNA"/>
</dbReference>
<proteinExistence type="predicted"/>
<accession>A0ACA9RW12</accession>
<evidence type="ECO:0000313" key="2">
    <source>
        <dbReference type="Proteomes" id="UP000789920"/>
    </source>
</evidence>
<feature type="non-terminal residue" evidence="1">
    <location>
        <position position="125"/>
    </location>
</feature>
<protein>
    <submittedName>
        <fullName evidence="1">27369_t:CDS:1</fullName>
    </submittedName>
</protein>
<keyword evidence="2" id="KW-1185">Reference proteome</keyword>
<feature type="non-terminal residue" evidence="1">
    <location>
        <position position="1"/>
    </location>
</feature>
<evidence type="ECO:0000313" key="1">
    <source>
        <dbReference type="EMBL" id="CAG8812443.1"/>
    </source>
</evidence>
<reference evidence="1" key="1">
    <citation type="submission" date="2021-06" db="EMBL/GenBank/DDBJ databases">
        <authorList>
            <person name="Kallberg Y."/>
            <person name="Tangrot J."/>
            <person name="Rosling A."/>
        </authorList>
    </citation>
    <scope>NUCLEOTIDE SEQUENCE</scope>
    <source>
        <strain evidence="1">MA461A</strain>
    </source>
</reference>
<comment type="caution">
    <text evidence="1">The sequence shown here is derived from an EMBL/GenBank/DDBJ whole genome shotgun (WGS) entry which is preliminary data.</text>
</comment>